<dbReference type="InterPro" id="IPR021150">
    <property type="entry name" value="Ubiq_cyt_c_chap"/>
</dbReference>
<dbReference type="STRING" id="269796.Rru_A1663"/>
<dbReference type="Pfam" id="PF03981">
    <property type="entry name" value="Ubiq_cyt_C_chap"/>
    <property type="match status" value="1"/>
</dbReference>
<organism evidence="4 5">
    <name type="scientific">Rhodospirillum rubrum (strain ATCC 11170 / ATH 1.1.1 / DSM 467 / LMG 4362 / NCIMB 8255 / S1)</name>
    <dbReference type="NCBI Taxonomy" id="269796"/>
    <lineage>
        <taxon>Bacteria</taxon>
        <taxon>Pseudomonadati</taxon>
        <taxon>Pseudomonadota</taxon>
        <taxon>Alphaproteobacteria</taxon>
        <taxon>Rhodospirillales</taxon>
        <taxon>Rhodospirillaceae</taxon>
        <taxon>Rhodospirillum</taxon>
    </lineage>
</organism>
<sequence length="202" mass="22344">MPLPFFQRRRRYEDAAHALYGLLVAKARDGAFYERLGVPDTLDGRYDMIIIHVALLLRRLSLVSPGAPTDRKSPGARLAQEVFDLMFKDMDRNLREMGVSDYKLGKEIKKMARAFYGRAMAYEAGLRDGSLETSLRETVYRTVEADPAQVAGLAAYMRREALSLSKISEDRLFAGGLAFGPVVSADPDPAVAPAFASPPKEA</sequence>
<evidence type="ECO:0000313" key="5">
    <source>
        <dbReference type="Proteomes" id="UP000001929"/>
    </source>
</evidence>
<evidence type="ECO:0000256" key="2">
    <source>
        <dbReference type="ARBA" id="ARBA00006436"/>
    </source>
</evidence>
<dbReference type="AlphaFoldDB" id="Q2RTT2"/>
<gene>
    <name evidence="4" type="ordered locus">Rru_A1663</name>
</gene>
<dbReference type="PhylomeDB" id="Q2RTT2"/>
<dbReference type="Proteomes" id="UP000001929">
    <property type="component" value="Chromosome"/>
</dbReference>
<evidence type="ECO:0000313" key="4">
    <source>
        <dbReference type="EMBL" id="ABC22463.1"/>
    </source>
</evidence>
<dbReference type="PANTHER" id="PTHR12184:SF1">
    <property type="entry name" value="UBIQUINOL-CYTOCHROME-C REDUCTASE COMPLEX ASSEMBLY FACTOR 1"/>
    <property type="match status" value="1"/>
</dbReference>
<dbReference type="KEGG" id="rru:Rru_A1663"/>
<dbReference type="EMBL" id="CP000230">
    <property type="protein sequence ID" value="ABC22463.1"/>
    <property type="molecule type" value="Genomic_DNA"/>
</dbReference>
<name>Q2RTT2_RHORT</name>
<dbReference type="EnsemblBacteria" id="ABC22463">
    <property type="protein sequence ID" value="ABC22463"/>
    <property type="gene ID" value="Rru_A1663"/>
</dbReference>
<accession>Q2RTT2</accession>
<reference evidence="4 5" key="1">
    <citation type="journal article" date="2011" name="Stand. Genomic Sci.">
        <title>Complete genome sequence of Rhodospirillum rubrum type strain (S1).</title>
        <authorList>
            <person name="Munk A.C."/>
            <person name="Copeland A."/>
            <person name="Lucas S."/>
            <person name="Lapidus A."/>
            <person name="Del Rio T.G."/>
            <person name="Barry K."/>
            <person name="Detter J.C."/>
            <person name="Hammon N."/>
            <person name="Israni S."/>
            <person name="Pitluck S."/>
            <person name="Brettin T."/>
            <person name="Bruce D."/>
            <person name="Han C."/>
            <person name="Tapia R."/>
            <person name="Gilna P."/>
            <person name="Schmutz J."/>
            <person name="Larimer F."/>
            <person name="Land M."/>
            <person name="Kyrpides N.C."/>
            <person name="Mavromatis K."/>
            <person name="Richardson P."/>
            <person name="Rohde M."/>
            <person name="Goker M."/>
            <person name="Klenk H.P."/>
            <person name="Zhang Y."/>
            <person name="Roberts G.P."/>
            <person name="Reslewic S."/>
            <person name="Schwartz D.C."/>
        </authorList>
    </citation>
    <scope>NUCLEOTIDE SEQUENCE [LARGE SCALE GENOMIC DNA]</scope>
    <source>
        <strain evidence="5">ATCC 11170 / ATH 1.1.1 / DSM 467 / LMG 4362 / NCIMB 8255 / S1</strain>
    </source>
</reference>
<dbReference type="PANTHER" id="PTHR12184">
    <property type="entry name" value="UBIQUINOL-CYTOCHROME C REDUCTASE COMPLEX ASSEMBLY FACTOR 1 FAMILY MEMBER"/>
    <property type="match status" value="1"/>
</dbReference>
<dbReference type="RefSeq" id="WP_011389353.1">
    <property type="nucleotide sequence ID" value="NC_007643.1"/>
</dbReference>
<evidence type="ECO:0000259" key="3">
    <source>
        <dbReference type="Pfam" id="PF03981"/>
    </source>
</evidence>
<keyword evidence="5" id="KW-1185">Reference proteome</keyword>
<dbReference type="eggNOG" id="COG5452">
    <property type="taxonomic scope" value="Bacteria"/>
</dbReference>
<feature type="domain" description="Ubiquinol-cytochrome c chaperone" evidence="3">
    <location>
        <begin position="34"/>
        <end position="179"/>
    </location>
</feature>
<comment type="similarity">
    <text evidence="2">Belongs to the UPF0174 family.</text>
</comment>
<dbReference type="InterPro" id="IPR007129">
    <property type="entry name" value="Ubiqinol_cyt_c_chaperone_CPB3"/>
</dbReference>
<dbReference type="HOGENOM" id="CLU_051390_5_0_5"/>
<protein>
    <submittedName>
        <fullName evidence="4">Ubiquinol-cytochrome C chaperone</fullName>
    </submittedName>
</protein>
<dbReference type="PATRIC" id="fig|269796.9.peg.1741"/>
<evidence type="ECO:0000256" key="1">
    <source>
        <dbReference type="ARBA" id="ARBA00006407"/>
    </source>
</evidence>
<comment type="similarity">
    <text evidence="1">Belongs to the CBP3 family.</text>
</comment>
<proteinExistence type="inferred from homology"/>